<proteinExistence type="predicted"/>
<dbReference type="SMART" id="SM00220">
    <property type="entry name" value="S_TKc"/>
    <property type="match status" value="1"/>
</dbReference>
<dbReference type="PROSITE" id="PS50011">
    <property type="entry name" value="PROTEIN_KINASE_DOM"/>
    <property type="match status" value="1"/>
</dbReference>
<gene>
    <name evidence="9" type="ORF">C1280_19345</name>
</gene>
<keyword evidence="4 5" id="KW-0067">ATP-binding</keyword>
<dbReference type="RefSeq" id="WP_010038275.1">
    <property type="nucleotide sequence ID" value="NZ_CP025958.1"/>
</dbReference>
<dbReference type="InterPro" id="IPR005532">
    <property type="entry name" value="SUMF_dom"/>
</dbReference>
<keyword evidence="1" id="KW-0808">Transferase</keyword>
<keyword evidence="2 5" id="KW-0547">Nucleotide-binding</keyword>
<evidence type="ECO:0000256" key="6">
    <source>
        <dbReference type="SAM" id="MobiDB-lite"/>
    </source>
</evidence>
<evidence type="ECO:0000259" key="8">
    <source>
        <dbReference type="PROSITE" id="PS50011"/>
    </source>
</evidence>
<protein>
    <recommendedName>
        <fullName evidence="8">Protein kinase domain-containing protein</fullName>
    </recommendedName>
</protein>
<keyword evidence="7" id="KW-0472">Membrane</keyword>
<evidence type="ECO:0000256" key="5">
    <source>
        <dbReference type="PROSITE-ProRule" id="PRU10141"/>
    </source>
</evidence>
<dbReference type="InterPro" id="IPR016187">
    <property type="entry name" value="CTDL_fold"/>
</dbReference>
<dbReference type="KEGG" id="gog:C1280_19345"/>
<dbReference type="InterPro" id="IPR017441">
    <property type="entry name" value="Protein_kinase_ATP_BS"/>
</dbReference>
<reference evidence="9 10" key="1">
    <citation type="submission" date="2018-01" db="EMBL/GenBank/DDBJ databases">
        <title>G. obscuriglobus.</title>
        <authorList>
            <person name="Franke J."/>
            <person name="Blomberg W."/>
            <person name="Selmecki A."/>
        </authorList>
    </citation>
    <scope>NUCLEOTIDE SEQUENCE [LARGE SCALE GENOMIC DNA]</scope>
    <source>
        <strain evidence="9 10">DSM 5831</strain>
    </source>
</reference>
<evidence type="ECO:0000256" key="7">
    <source>
        <dbReference type="SAM" id="Phobius"/>
    </source>
</evidence>
<evidence type="ECO:0000313" key="9">
    <source>
        <dbReference type="EMBL" id="AWM38930.1"/>
    </source>
</evidence>
<dbReference type="Proteomes" id="UP000245802">
    <property type="component" value="Chromosome"/>
</dbReference>
<organism evidence="9 10">
    <name type="scientific">Gemmata obscuriglobus</name>
    <dbReference type="NCBI Taxonomy" id="114"/>
    <lineage>
        <taxon>Bacteria</taxon>
        <taxon>Pseudomonadati</taxon>
        <taxon>Planctomycetota</taxon>
        <taxon>Planctomycetia</taxon>
        <taxon>Gemmatales</taxon>
        <taxon>Gemmataceae</taxon>
        <taxon>Gemmata</taxon>
    </lineage>
</organism>
<feature type="compositionally biased region" description="Basic and acidic residues" evidence="6">
    <location>
        <begin position="477"/>
        <end position="488"/>
    </location>
</feature>
<dbReference type="InterPro" id="IPR000719">
    <property type="entry name" value="Prot_kinase_dom"/>
</dbReference>
<dbReference type="GO" id="GO:0004674">
    <property type="term" value="F:protein serine/threonine kinase activity"/>
    <property type="evidence" value="ECO:0007669"/>
    <property type="project" value="TreeGrafter"/>
</dbReference>
<evidence type="ECO:0000256" key="2">
    <source>
        <dbReference type="ARBA" id="ARBA00022741"/>
    </source>
</evidence>
<dbReference type="Pfam" id="PF03781">
    <property type="entry name" value="FGE-sulfatase"/>
    <property type="match status" value="1"/>
</dbReference>
<dbReference type="Gene3D" id="3.90.1580.10">
    <property type="entry name" value="paralog of FGE (formylglycine-generating enzyme)"/>
    <property type="match status" value="1"/>
</dbReference>
<dbReference type="InterPro" id="IPR011009">
    <property type="entry name" value="Kinase-like_dom_sf"/>
</dbReference>
<name>A0A2Z3HCG2_9BACT</name>
<evidence type="ECO:0000256" key="3">
    <source>
        <dbReference type="ARBA" id="ARBA00022777"/>
    </source>
</evidence>
<dbReference type="Gene3D" id="3.30.200.20">
    <property type="entry name" value="Phosphorylase Kinase, domain 1"/>
    <property type="match status" value="1"/>
</dbReference>
<keyword evidence="3" id="KW-0418">Kinase</keyword>
<dbReference type="OrthoDB" id="6111975at2"/>
<keyword evidence="10" id="KW-1185">Reference proteome</keyword>
<dbReference type="GO" id="GO:0005524">
    <property type="term" value="F:ATP binding"/>
    <property type="evidence" value="ECO:0007669"/>
    <property type="project" value="UniProtKB-UniRule"/>
</dbReference>
<dbReference type="CDD" id="cd14014">
    <property type="entry name" value="STKc_PknB_like"/>
    <property type="match status" value="1"/>
</dbReference>
<dbReference type="InterPro" id="IPR042095">
    <property type="entry name" value="SUMF_sf"/>
</dbReference>
<feature type="binding site" evidence="5">
    <location>
        <position position="104"/>
    </location>
    <ligand>
        <name>ATP</name>
        <dbReference type="ChEBI" id="CHEBI:30616"/>
    </ligand>
</feature>
<feature type="transmembrane region" description="Helical" evidence="7">
    <location>
        <begin position="419"/>
        <end position="443"/>
    </location>
</feature>
<keyword evidence="7" id="KW-1133">Transmembrane helix</keyword>
<accession>A0A2Z3HCG2</accession>
<feature type="region of interest" description="Disordered" evidence="6">
    <location>
        <begin position="469"/>
        <end position="488"/>
    </location>
</feature>
<dbReference type="SUPFAM" id="SSF56112">
    <property type="entry name" value="Protein kinase-like (PK-like)"/>
    <property type="match status" value="1"/>
</dbReference>
<evidence type="ECO:0000256" key="4">
    <source>
        <dbReference type="ARBA" id="ARBA00022840"/>
    </source>
</evidence>
<dbReference type="AlphaFoldDB" id="A0A2Z3HCG2"/>
<dbReference type="PANTHER" id="PTHR43289">
    <property type="entry name" value="MITOGEN-ACTIVATED PROTEIN KINASE KINASE KINASE 20-RELATED"/>
    <property type="match status" value="1"/>
</dbReference>
<keyword evidence="7" id="KW-0812">Transmembrane</keyword>
<dbReference type="EMBL" id="CP025958">
    <property type="protein sequence ID" value="AWM38930.1"/>
    <property type="molecule type" value="Genomic_DNA"/>
</dbReference>
<dbReference type="Pfam" id="PF00069">
    <property type="entry name" value="Pkinase"/>
    <property type="match status" value="1"/>
</dbReference>
<dbReference type="PANTHER" id="PTHR43289:SF6">
    <property type="entry name" value="SERINE_THREONINE-PROTEIN KINASE NEKL-3"/>
    <property type="match status" value="1"/>
</dbReference>
<dbReference type="PROSITE" id="PS00107">
    <property type="entry name" value="PROTEIN_KINASE_ATP"/>
    <property type="match status" value="1"/>
</dbReference>
<dbReference type="SUPFAM" id="SSF56436">
    <property type="entry name" value="C-type lectin-like"/>
    <property type="match status" value="1"/>
</dbReference>
<evidence type="ECO:0000313" key="10">
    <source>
        <dbReference type="Proteomes" id="UP000245802"/>
    </source>
</evidence>
<dbReference type="Gene3D" id="1.10.510.10">
    <property type="entry name" value="Transferase(Phosphotransferase) domain 1"/>
    <property type="match status" value="1"/>
</dbReference>
<sequence length="710" mass="76947">MSSAADATAMFYQNLQASRLLTDAQLRDLWGWIAHARPDLPAAAREVSRRGWLTPYQIREVARGRGAALKVASRYVLLTVLGEGGMGRVYKAHDTRMGRDVALKVIRRERLTHSVAVVRFEQEVLALSAMDHPNVVKVYDAEEVDGYHFYVMELIDGTDLTKIVREVGPLPVFQACDVIRQAALGLQHAHERGLVHRDIKPSNIIAPRHGGAVKLVDLGLARLMEPPGGADALRITQEGFVIGTPDFVAPEQARNPTAVDIRADIYALGGTLYFALTGLVPYEGATPTEKLLKHCTDPPPDLLSRRADAPPLLEQIVHWCMAKEPDHRPQTPLQLAAALQPFCPTEAPGSEALLAPASGQRVPMVPPEAHPGAAPSPLPAPAPVTQPSIAGPGSQVFKLAPHEHGVSVRRRPRGAFPTGTVLAVLGGLFVFAALGVAVFLAFINTGPTVPKPFTNTAGLKMVRLEGGTFKMGSPEEEPGRADDGREGPVREVTVRGPFFMSSTEVTHGQYVRMMGGAPSRGAALAARGTSLPVDSVTWDEANEFCRKLLEKDRGQAWARNGWAYRLPTEAEWEYACRANTTTPFSCGDAIAFPTQAVFLATGEDPLERAGDVPGKPLRFGTEVGKTKPNDFGLYDMHGNVAEWCSDWFRIDAYKEGADPTGPADGDMRVIRGGSFRDRASGVRSAARDGKRPTDRLDYVGFRVVYAPLQK</sequence>
<feature type="domain" description="Protein kinase" evidence="8">
    <location>
        <begin position="75"/>
        <end position="343"/>
    </location>
</feature>
<evidence type="ECO:0000256" key="1">
    <source>
        <dbReference type="ARBA" id="ARBA00022679"/>
    </source>
</evidence>